<dbReference type="PANTHER" id="PTHR44167:SF33">
    <property type="entry name" value="NON-SPECIFIC SERINE_THREONINE PROTEIN KINASE"/>
    <property type="match status" value="1"/>
</dbReference>
<dbReference type="PROSITE" id="PS50011">
    <property type="entry name" value="PROTEIN_KINASE_DOM"/>
    <property type="match status" value="1"/>
</dbReference>
<dbReference type="CDD" id="cd14008">
    <property type="entry name" value="STKc_LKB1_CaMKK"/>
    <property type="match status" value="1"/>
</dbReference>
<reference evidence="3" key="1">
    <citation type="journal article" date="2012" name="Proc. Natl. Acad. Sci. U.S.A.">
        <title>Antigenic diversity is generated by distinct evolutionary mechanisms in African trypanosome species.</title>
        <authorList>
            <person name="Jackson A.P."/>
            <person name="Berry A."/>
            <person name="Aslett M."/>
            <person name="Allison H.C."/>
            <person name="Burton P."/>
            <person name="Vavrova-Anderson J."/>
            <person name="Brown R."/>
            <person name="Browne H."/>
            <person name="Corton N."/>
            <person name="Hauser H."/>
            <person name="Gamble J."/>
            <person name="Gilderthorp R."/>
            <person name="Marcello L."/>
            <person name="McQuillan J."/>
            <person name="Otto T.D."/>
            <person name="Quail M.A."/>
            <person name="Sanders M.J."/>
            <person name="van Tonder A."/>
            <person name="Ginger M.L."/>
            <person name="Field M.C."/>
            <person name="Barry J.D."/>
            <person name="Hertz-Fowler C."/>
            <person name="Berriman M."/>
        </authorList>
    </citation>
    <scope>NUCLEOTIDE SEQUENCE</scope>
    <source>
        <strain evidence="3">IL3000</strain>
    </source>
</reference>
<dbReference type="VEuPathDB" id="TriTrypDB:TcIL3000.11.7630"/>
<organism evidence="3">
    <name type="scientific">Trypanosoma congolense (strain IL3000)</name>
    <dbReference type="NCBI Taxonomy" id="1068625"/>
    <lineage>
        <taxon>Eukaryota</taxon>
        <taxon>Discoba</taxon>
        <taxon>Euglenozoa</taxon>
        <taxon>Kinetoplastea</taxon>
        <taxon>Metakinetoplastina</taxon>
        <taxon>Trypanosomatida</taxon>
        <taxon>Trypanosomatidae</taxon>
        <taxon>Trypanosoma</taxon>
        <taxon>Nannomonas</taxon>
    </lineage>
</organism>
<feature type="compositionally biased region" description="Polar residues" evidence="1">
    <location>
        <begin position="573"/>
        <end position="588"/>
    </location>
</feature>
<feature type="region of interest" description="Disordered" evidence="1">
    <location>
        <begin position="496"/>
        <end position="594"/>
    </location>
</feature>
<dbReference type="Pfam" id="PF00069">
    <property type="entry name" value="Pkinase"/>
    <property type="match status" value="1"/>
</dbReference>
<gene>
    <name evidence="3" type="ORF">TCIL3000_11_7630</name>
</gene>
<dbReference type="PANTHER" id="PTHR44167">
    <property type="entry name" value="OVARIAN-SPECIFIC SERINE/THREONINE-PROTEIN KINASE LOK-RELATED"/>
    <property type="match status" value="1"/>
</dbReference>
<dbReference type="PROSITE" id="PS00108">
    <property type="entry name" value="PROTEIN_KINASE_ST"/>
    <property type="match status" value="1"/>
</dbReference>
<protein>
    <submittedName>
        <fullName evidence="3">Uncharacterized protein TCIL3000_11_7630</fullName>
    </submittedName>
</protein>
<dbReference type="Gene3D" id="1.10.510.10">
    <property type="entry name" value="Transferase(Phosphotransferase) domain 1"/>
    <property type="match status" value="1"/>
</dbReference>
<feature type="domain" description="Protein kinase" evidence="2">
    <location>
        <begin position="168"/>
        <end position="457"/>
    </location>
</feature>
<dbReference type="InterPro" id="IPR008271">
    <property type="entry name" value="Ser/Thr_kinase_AS"/>
</dbReference>
<dbReference type="SMART" id="SM00220">
    <property type="entry name" value="S_TKc"/>
    <property type="match status" value="1"/>
</dbReference>
<sequence length="677" mass="75050">MTLGKCDDRPPNFDATGSPINKGGVSNDEYREPLDAAVGKALNKHRTQYHTAGYVNGPNAQTLQQLPSGDLETQGLSTGINEHAPSTMDEEIISLLSFSHRTNGSRSARSSAFNGGCNMQAFSRLPSTSDVSSFGSSCSAVLQHHRARMTDKLEVARVECGRKCINHYQVIKEIGRGACGKVKLAFDTENDILVAIKQVSRPVHKMRLGAQTPAQQKFSAFQREIAVMKKLRHKNIVPLYEVIDDPSAKKIFLVMMYIDGGPISRIRCSAECNLDEQVCEPIPARRLAVYLRQMLSGLDYLHKNKIVHRDIKPENILVSRNGHVYLVDFGVAEIFDSSGRERRERMMQESMTASRLNASCCAGRPIHGTKGTLLFIAPELWEGDRSYAKPVDMWAMGATVYILLTGRLPFCTLQDILNPQLPAIPTEYGKGWEELLRGMLNRDPKKRVTAQQAHAMVKKIIHGDADTEDPTECVATVTAEELQHALTMVNIERNVRGTSHLPSDSEGGEKTTPYFPRVPKHLANTVEKPPRRGNMWLSSNDERSPREPGSECALRIGRQWSSRTSRKVSVRSNLTQASSSSRKQTRTSFNDKVEFPSITSRGSVLNPLAVSNSSVETGGAPNPQVVGAEKTLHERIERKKGHDQPRLHTGSKQHPSPDKNPGCFPVMLGPFFSRSKK</sequence>
<dbReference type="Gene3D" id="3.30.200.20">
    <property type="entry name" value="Phosphorylase Kinase, domain 1"/>
    <property type="match status" value="1"/>
</dbReference>
<dbReference type="InterPro" id="IPR000719">
    <property type="entry name" value="Prot_kinase_dom"/>
</dbReference>
<accession>G0V103</accession>
<name>G0V103_TRYCI</name>
<dbReference type="SUPFAM" id="SSF56112">
    <property type="entry name" value="Protein kinase-like (PK-like)"/>
    <property type="match status" value="1"/>
</dbReference>
<feature type="compositionally biased region" description="Basic and acidic residues" evidence="1">
    <location>
        <begin position="1"/>
        <end position="11"/>
    </location>
</feature>
<dbReference type="GO" id="GO:0044773">
    <property type="term" value="P:mitotic DNA damage checkpoint signaling"/>
    <property type="evidence" value="ECO:0007669"/>
    <property type="project" value="TreeGrafter"/>
</dbReference>
<evidence type="ECO:0000313" key="3">
    <source>
        <dbReference type="EMBL" id="CCC95324.1"/>
    </source>
</evidence>
<dbReference type="GO" id="GO:0005634">
    <property type="term" value="C:nucleus"/>
    <property type="evidence" value="ECO:0007669"/>
    <property type="project" value="TreeGrafter"/>
</dbReference>
<dbReference type="GO" id="GO:0004674">
    <property type="term" value="F:protein serine/threonine kinase activity"/>
    <property type="evidence" value="ECO:0007669"/>
    <property type="project" value="TreeGrafter"/>
</dbReference>
<dbReference type="GO" id="GO:0005524">
    <property type="term" value="F:ATP binding"/>
    <property type="evidence" value="ECO:0007669"/>
    <property type="project" value="InterPro"/>
</dbReference>
<evidence type="ECO:0000259" key="2">
    <source>
        <dbReference type="PROSITE" id="PS50011"/>
    </source>
</evidence>
<feature type="region of interest" description="Disordered" evidence="1">
    <location>
        <begin position="637"/>
        <end position="677"/>
    </location>
</feature>
<feature type="region of interest" description="Disordered" evidence="1">
    <location>
        <begin position="1"/>
        <end position="29"/>
    </location>
</feature>
<evidence type="ECO:0000256" key="1">
    <source>
        <dbReference type="SAM" id="MobiDB-lite"/>
    </source>
</evidence>
<dbReference type="InterPro" id="IPR011009">
    <property type="entry name" value="Kinase-like_dom_sf"/>
</dbReference>
<feature type="compositionally biased region" description="Basic and acidic residues" evidence="1">
    <location>
        <begin position="637"/>
        <end position="646"/>
    </location>
</feature>
<dbReference type="AlphaFoldDB" id="G0V103"/>
<dbReference type="EMBL" id="HE575324">
    <property type="protein sequence ID" value="CCC95324.1"/>
    <property type="molecule type" value="Genomic_DNA"/>
</dbReference>
<feature type="compositionally biased region" description="Basic and acidic residues" evidence="1">
    <location>
        <begin position="540"/>
        <end position="549"/>
    </location>
</feature>
<proteinExistence type="predicted"/>